<reference evidence="2 3" key="1">
    <citation type="journal article" date="2023" name="Arcadia Sci">
        <title>De novo assembly of a long-read Amblyomma americanum tick genome.</title>
        <authorList>
            <person name="Chou S."/>
            <person name="Poskanzer K.E."/>
            <person name="Rollins M."/>
            <person name="Thuy-Boun P.S."/>
        </authorList>
    </citation>
    <scope>NUCLEOTIDE SEQUENCE [LARGE SCALE GENOMIC DNA]</scope>
    <source>
        <strain evidence="2">F_SG_1</strain>
        <tissue evidence="2">Salivary glands</tissue>
    </source>
</reference>
<evidence type="ECO:0000313" key="2">
    <source>
        <dbReference type="EMBL" id="KAK8760840.1"/>
    </source>
</evidence>
<feature type="compositionally biased region" description="Polar residues" evidence="1">
    <location>
        <begin position="52"/>
        <end position="69"/>
    </location>
</feature>
<gene>
    <name evidence="2" type="ORF">V5799_027895</name>
</gene>
<sequence>MEATPDQLVTGSVLEDDLGSDEAPRPSDGIDGVIGRDSATEREDNEEAEDLSLSSSTTTPCETPVSNST</sequence>
<keyword evidence="3" id="KW-1185">Reference proteome</keyword>
<feature type="region of interest" description="Disordered" evidence="1">
    <location>
        <begin position="1"/>
        <end position="69"/>
    </location>
</feature>
<comment type="caution">
    <text evidence="2">The sequence shown here is derived from an EMBL/GenBank/DDBJ whole genome shotgun (WGS) entry which is preliminary data.</text>
</comment>
<dbReference type="Proteomes" id="UP001321473">
    <property type="component" value="Unassembled WGS sequence"/>
</dbReference>
<evidence type="ECO:0000313" key="3">
    <source>
        <dbReference type="Proteomes" id="UP001321473"/>
    </source>
</evidence>
<evidence type="ECO:0000256" key="1">
    <source>
        <dbReference type="SAM" id="MobiDB-lite"/>
    </source>
</evidence>
<organism evidence="2 3">
    <name type="scientific">Amblyomma americanum</name>
    <name type="common">Lone star tick</name>
    <dbReference type="NCBI Taxonomy" id="6943"/>
    <lineage>
        <taxon>Eukaryota</taxon>
        <taxon>Metazoa</taxon>
        <taxon>Ecdysozoa</taxon>
        <taxon>Arthropoda</taxon>
        <taxon>Chelicerata</taxon>
        <taxon>Arachnida</taxon>
        <taxon>Acari</taxon>
        <taxon>Parasitiformes</taxon>
        <taxon>Ixodida</taxon>
        <taxon>Ixodoidea</taxon>
        <taxon>Ixodidae</taxon>
        <taxon>Amblyomminae</taxon>
        <taxon>Amblyomma</taxon>
    </lineage>
</organism>
<dbReference type="AlphaFoldDB" id="A0AAQ4DEF0"/>
<accession>A0AAQ4DEF0</accession>
<protein>
    <submittedName>
        <fullName evidence="2">Uncharacterized protein</fullName>
    </submittedName>
</protein>
<proteinExistence type="predicted"/>
<dbReference type="EMBL" id="JARKHS020031835">
    <property type="protein sequence ID" value="KAK8760840.1"/>
    <property type="molecule type" value="Genomic_DNA"/>
</dbReference>
<name>A0AAQ4DEF0_AMBAM</name>